<reference evidence="5 6" key="1">
    <citation type="submission" date="2021-01" db="EMBL/GenBank/DDBJ databases">
        <title>Actinoplanes sp. nov. LDG1-01 isolated from lichen.</title>
        <authorList>
            <person name="Saeng-In P."/>
            <person name="Phongsopitanun W."/>
            <person name="Kanchanasin P."/>
            <person name="Yuki M."/>
            <person name="Kudo T."/>
            <person name="Ohkuma M."/>
            <person name="Tanasupawat S."/>
        </authorList>
    </citation>
    <scope>NUCLEOTIDE SEQUENCE [LARGE SCALE GENOMIC DNA]</scope>
    <source>
        <strain evidence="5 6">LDG1-01</strain>
    </source>
</reference>
<dbReference type="RefSeq" id="WP_202990285.1">
    <property type="nucleotide sequence ID" value="NZ_JAENHO010000002.1"/>
</dbReference>
<protein>
    <submittedName>
        <fullName evidence="5">Gfo/Idh/MocA family oxidoreductase</fullName>
    </submittedName>
</protein>
<evidence type="ECO:0000259" key="4">
    <source>
        <dbReference type="Pfam" id="PF22725"/>
    </source>
</evidence>
<keyword evidence="2" id="KW-0560">Oxidoreductase</keyword>
<dbReference type="Gene3D" id="3.30.360.10">
    <property type="entry name" value="Dihydrodipicolinate Reductase, domain 2"/>
    <property type="match status" value="1"/>
</dbReference>
<organism evidence="5 6">
    <name type="scientific">Paractinoplanes lichenicola</name>
    <dbReference type="NCBI Taxonomy" id="2802976"/>
    <lineage>
        <taxon>Bacteria</taxon>
        <taxon>Bacillati</taxon>
        <taxon>Actinomycetota</taxon>
        <taxon>Actinomycetes</taxon>
        <taxon>Micromonosporales</taxon>
        <taxon>Micromonosporaceae</taxon>
        <taxon>Paractinoplanes</taxon>
    </lineage>
</organism>
<keyword evidence="6" id="KW-1185">Reference proteome</keyword>
<accession>A0ABS1VH35</accession>
<dbReference type="InterPro" id="IPR036291">
    <property type="entry name" value="NAD(P)-bd_dom_sf"/>
</dbReference>
<dbReference type="PANTHER" id="PTHR42840:SF3">
    <property type="entry name" value="BINDING ROSSMANN FOLD OXIDOREDUCTASE, PUTATIVE (AFU_ORTHOLOGUE AFUA_2G10240)-RELATED"/>
    <property type="match status" value="1"/>
</dbReference>
<feature type="domain" description="Gfo/Idh/MocA-like oxidoreductase N-terminal" evidence="3">
    <location>
        <begin position="5"/>
        <end position="121"/>
    </location>
</feature>
<feature type="domain" description="GFO/IDH/MocA-like oxidoreductase" evidence="4">
    <location>
        <begin position="130"/>
        <end position="244"/>
    </location>
</feature>
<evidence type="ECO:0000313" key="5">
    <source>
        <dbReference type="EMBL" id="MBL7253918.1"/>
    </source>
</evidence>
<dbReference type="InterPro" id="IPR000683">
    <property type="entry name" value="Gfo/Idh/MocA-like_OxRdtase_N"/>
</dbReference>
<evidence type="ECO:0000256" key="2">
    <source>
        <dbReference type="ARBA" id="ARBA00023002"/>
    </source>
</evidence>
<proteinExistence type="inferred from homology"/>
<dbReference type="Pfam" id="PF01408">
    <property type="entry name" value="GFO_IDH_MocA"/>
    <property type="match status" value="1"/>
</dbReference>
<dbReference type="InterPro" id="IPR055170">
    <property type="entry name" value="GFO_IDH_MocA-like_dom"/>
</dbReference>
<dbReference type="EMBL" id="JAENHO010000002">
    <property type="protein sequence ID" value="MBL7253918.1"/>
    <property type="molecule type" value="Genomic_DNA"/>
</dbReference>
<dbReference type="SUPFAM" id="SSF51735">
    <property type="entry name" value="NAD(P)-binding Rossmann-fold domains"/>
    <property type="match status" value="1"/>
</dbReference>
<sequence>MTRGIGVVGVGNMGADHATTLQRYVSGARVVLVADLDVARAETVARELGCQATGDAAALIGDSEVEAVVVAAHDSTHAGLVRACVAAGKPVLCEKPLTPTYAESARLLDDLGDRAGLVRVGFMRRFDPGYAELRARIRAGAIGTPLIVHAVARTVGSYPGATTESMIGNSAVHDFDVLPWLLGSPIAEVSWQAPGRSAQPGGVQDPQLILLRTEGGTLLTVELFLNAGYGYDIRCEVVGPGGTLTLAEPVRVVTDSALARSRSYAADWRPRFADAYRLELQAWVDGDDDRLATARDGLVAGAVAEAVVRSMRNNGAWTRA</sequence>
<dbReference type="PANTHER" id="PTHR42840">
    <property type="entry name" value="NAD(P)-BINDING ROSSMANN-FOLD SUPERFAMILY PROTEIN-RELATED"/>
    <property type="match status" value="1"/>
</dbReference>
<dbReference type="Gene3D" id="3.40.50.720">
    <property type="entry name" value="NAD(P)-binding Rossmann-like Domain"/>
    <property type="match status" value="1"/>
</dbReference>
<comment type="similarity">
    <text evidence="1">Belongs to the Gfo/Idh/MocA family.</text>
</comment>
<dbReference type="Pfam" id="PF22725">
    <property type="entry name" value="GFO_IDH_MocA_C3"/>
    <property type="match status" value="1"/>
</dbReference>
<gene>
    <name evidence="5" type="ORF">JKJ07_06305</name>
</gene>
<evidence type="ECO:0000256" key="1">
    <source>
        <dbReference type="ARBA" id="ARBA00010928"/>
    </source>
</evidence>
<dbReference type="SUPFAM" id="SSF55347">
    <property type="entry name" value="Glyceraldehyde-3-phosphate dehydrogenase-like, C-terminal domain"/>
    <property type="match status" value="1"/>
</dbReference>
<dbReference type="Proteomes" id="UP000598996">
    <property type="component" value="Unassembled WGS sequence"/>
</dbReference>
<evidence type="ECO:0000259" key="3">
    <source>
        <dbReference type="Pfam" id="PF01408"/>
    </source>
</evidence>
<evidence type="ECO:0000313" key="6">
    <source>
        <dbReference type="Proteomes" id="UP000598996"/>
    </source>
</evidence>
<comment type="caution">
    <text evidence="5">The sequence shown here is derived from an EMBL/GenBank/DDBJ whole genome shotgun (WGS) entry which is preliminary data.</text>
</comment>
<name>A0ABS1VH35_9ACTN</name>